<protein>
    <submittedName>
        <fullName evidence="1">Uncharacterized protein</fullName>
    </submittedName>
</protein>
<reference evidence="1" key="1">
    <citation type="submission" date="2021-08" db="EMBL/GenBank/DDBJ databases">
        <title>The first chromosome-level gecko genome reveals the dynamic sex chromosomes of Neotropical dwarf geckos (Sphaerodactylidae: Sphaerodactylus).</title>
        <authorList>
            <person name="Pinto B.J."/>
            <person name="Keating S.E."/>
            <person name="Gamble T."/>
        </authorList>
    </citation>
    <scope>NUCLEOTIDE SEQUENCE</scope>
    <source>
        <strain evidence="1">TG3544</strain>
    </source>
</reference>
<accession>A0ACB8EXW4</accession>
<dbReference type="Proteomes" id="UP000827872">
    <property type="component" value="Linkage Group LG12"/>
</dbReference>
<proteinExistence type="predicted"/>
<organism evidence="1 2">
    <name type="scientific">Sphaerodactylus townsendi</name>
    <dbReference type="NCBI Taxonomy" id="933632"/>
    <lineage>
        <taxon>Eukaryota</taxon>
        <taxon>Metazoa</taxon>
        <taxon>Chordata</taxon>
        <taxon>Craniata</taxon>
        <taxon>Vertebrata</taxon>
        <taxon>Euteleostomi</taxon>
        <taxon>Lepidosauria</taxon>
        <taxon>Squamata</taxon>
        <taxon>Bifurcata</taxon>
        <taxon>Gekkota</taxon>
        <taxon>Sphaerodactylidae</taxon>
        <taxon>Sphaerodactylus</taxon>
    </lineage>
</organism>
<keyword evidence="2" id="KW-1185">Reference proteome</keyword>
<evidence type="ECO:0000313" key="1">
    <source>
        <dbReference type="EMBL" id="KAH7997739.1"/>
    </source>
</evidence>
<comment type="caution">
    <text evidence="1">The sequence shown here is derived from an EMBL/GenBank/DDBJ whole genome shotgun (WGS) entry which is preliminary data.</text>
</comment>
<evidence type="ECO:0000313" key="2">
    <source>
        <dbReference type="Proteomes" id="UP000827872"/>
    </source>
</evidence>
<gene>
    <name evidence="1" type="ORF">K3G42_007035</name>
</gene>
<sequence length="100" mass="10828">MPLTCTLKVVIGDPKQRNTTESQTTYPILPEQAPISECFSPSGEGGGGPEPYQRFSASSQIPSASTDSKSSLFFLGGWCICTIKLKCNFFPKKGMIKFSV</sequence>
<name>A0ACB8EXW4_9SAUR</name>
<dbReference type="EMBL" id="CM037625">
    <property type="protein sequence ID" value="KAH7997739.1"/>
    <property type="molecule type" value="Genomic_DNA"/>
</dbReference>